<name>A0A6A6V1W6_9PLEO</name>
<reference evidence="1" key="1">
    <citation type="journal article" date="2020" name="Stud. Mycol.">
        <title>101 Dothideomycetes genomes: a test case for predicting lifestyles and emergence of pathogens.</title>
        <authorList>
            <person name="Haridas S."/>
            <person name="Albert R."/>
            <person name="Binder M."/>
            <person name="Bloem J."/>
            <person name="Labutti K."/>
            <person name="Salamov A."/>
            <person name="Andreopoulos B."/>
            <person name="Baker S."/>
            <person name="Barry K."/>
            <person name="Bills G."/>
            <person name="Bluhm B."/>
            <person name="Cannon C."/>
            <person name="Castanera R."/>
            <person name="Culley D."/>
            <person name="Daum C."/>
            <person name="Ezra D."/>
            <person name="Gonzalez J."/>
            <person name="Henrissat B."/>
            <person name="Kuo A."/>
            <person name="Liang C."/>
            <person name="Lipzen A."/>
            <person name="Lutzoni F."/>
            <person name="Magnuson J."/>
            <person name="Mondo S."/>
            <person name="Nolan M."/>
            <person name="Ohm R."/>
            <person name="Pangilinan J."/>
            <person name="Park H.-J."/>
            <person name="Ramirez L."/>
            <person name="Alfaro M."/>
            <person name="Sun H."/>
            <person name="Tritt A."/>
            <person name="Yoshinaga Y."/>
            <person name="Zwiers L.-H."/>
            <person name="Turgeon B."/>
            <person name="Goodwin S."/>
            <person name="Spatafora J."/>
            <person name="Crous P."/>
            <person name="Grigoriev I."/>
        </authorList>
    </citation>
    <scope>NUCLEOTIDE SEQUENCE</scope>
    <source>
        <strain evidence="1">CBS 119925</strain>
    </source>
</reference>
<dbReference type="AlphaFoldDB" id="A0A6A6V1W6"/>
<dbReference type="Proteomes" id="UP000799440">
    <property type="component" value="Unassembled WGS sequence"/>
</dbReference>
<evidence type="ECO:0008006" key="3">
    <source>
        <dbReference type="Google" id="ProtNLM"/>
    </source>
</evidence>
<evidence type="ECO:0000313" key="1">
    <source>
        <dbReference type="EMBL" id="KAF2744013.1"/>
    </source>
</evidence>
<dbReference type="PANTHER" id="PTHR40788:SF2">
    <property type="entry name" value="CLR5 DOMAIN-CONTAINING PROTEIN"/>
    <property type="match status" value="1"/>
</dbReference>
<sequence>MPSSFPSPEEVRTDARRCADKLFRDYDTLQDIVQRHEDTIRKRWNKKSNVQRKNILQEAWPNMPARHRPDVAAWKAHSKEKMPFMWPSINLEDLTKPRNMLIFLHARGRHPPSEFVHADLERAKFGEKRGVTMPAFLNDYTMYFHDRHTPSTYGELVSWDDDDDSFEDMTNGMGMHPGHGLQALEIQQRIYSFLVKWCRLLLRDIEDLTASDVVADPGPPKDVLKESGITSLEVMSMEAQYAVPGHLDFKRLKGILAAERNSREDHVWTLREDPSYFAEIMQGCAEHRQEMILDTNGRKHPTLTQPGQALFWNRVLGNVVLEAHFNLATFDSILKQVEVLEEMYDTYKNTLKPNKDLPAKFFKAFQDVRFTLEAIVTDYANALKMAFFPSPPMRRYCFREPQRPDTTKMQVGFDPSNAPRTVRDLVAMVSTLFNPKDIFLMGLHTVTDELEHMLRSDDSVGSLISPYVAARLSTLSVISECLHQLHLFQPWARKIEDDMEENSGEVRSRYQQRFSDWTAVIPVNFERTQMYQLADPTDEKFSYPIYRRRNNANIDRLRRSEANLDALWEAVDQHYKTNARGKSQQDLIAHLLGSDRTLQRTAPWVDQEKTKENKKPQEEEGIVNKPFSLIFHDRTNKVVSDFNRASLSDKPPKLKTRGTPASANGELATEIPHTTDAALIAKKYIVDKRAHKVFKALFHSPYNPNLPGEIPWLDFIHAMVTMGFEAEKAHGSAWNFYPKKVNFDVERSIQFHEPHPEKKIPFRVSRRYGRRLNRAYGWSGEMFVLA</sequence>
<dbReference type="PANTHER" id="PTHR40788">
    <property type="entry name" value="CLR5 DOMAIN-CONTAINING PROTEIN-RELATED"/>
    <property type="match status" value="1"/>
</dbReference>
<evidence type="ECO:0000313" key="2">
    <source>
        <dbReference type="Proteomes" id="UP000799440"/>
    </source>
</evidence>
<accession>A0A6A6V1W6</accession>
<organism evidence="1 2">
    <name type="scientific">Sporormia fimetaria CBS 119925</name>
    <dbReference type="NCBI Taxonomy" id="1340428"/>
    <lineage>
        <taxon>Eukaryota</taxon>
        <taxon>Fungi</taxon>
        <taxon>Dikarya</taxon>
        <taxon>Ascomycota</taxon>
        <taxon>Pezizomycotina</taxon>
        <taxon>Dothideomycetes</taxon>
        <taxon>Pleosporomycetidae</taxon>
        <taxon>Pleosporales</taxon>
        <taxon>Sporormiaceae</taxon>
        <taxon>Sporormia</taxon>
    </lineage>
</organism>
<dbReference type="OrthoDB" id="2922289at2759"/>
<keyword evidence="2" id="KW-1185">Reference proteome</keyword>
<gene>
    <name evidence="1" type="ORF">M011DRAFT_409519</name>
</gene>
<protein>
    <recommendedName>
        <fullName evidence="3">Clr5 domain-containing protein</fullName>
    </recommendedName>
</protein>
<dbReference type="EMBL" id="MU006592">
    <property type="protein sequence ID" value="KAF2744013.1"/>
    <property type="molecule type" value="Genomic_DNA"/>
</dbReference>
<proteinExistence type="predicted"/>